<reference evidence="4" key="1">
    <citation type="submission" date="2020-07" db="EMBL/GenBank/DDBJ databases">
        <title>Huge and variable diversity of episymbiotic CPR bacteria and DPANN archaea in groundwater ecosystems.</title>
        <authorList>
            <person name="He C.Y."/>
            <person name="Keren R."/>
            <person name="Whittaker M."/>
            <person name="Farag I.F."/>
            <person name="Doudna J."/>
            <person name="Cate J.H.D."/>
            <person name="Banfield J.F."/>
        </authorList>
    </citation>
    <scope>NUCLEOTIDE SEQUENCE</scope>
    <source>
        <strain evidence="4">NC_groundwater_763_Ag_S-0.2um_68_21</strain>
    </source>
</reference>
<feature type="domain" description="NIL" evidence="3">
    <location>
        <begin position="394"/>
        <end position="465"/>
    </location>
</feature>
<comment type="subunit">
    <text evidence="2">Homodimer.</text>
</comment>
<dbReference type="GO" id="GO:0009092">
    <property type="term" value="P:homoserine metabolic process"/>
    <property type="evidence" value="ECO:0007669"/>
    <property type="project" value="TreeGrafter"/>
</dbReference>
<dbReference type="Proteomes" id="UP000782312">
    <property type="component" value="Unassembled WGS sequence"/>
</dbReference>
<dbReference type="Gene3D" id="1.10.1740.110">
    <property type="match status" value="1"/>
</dbReference>
<evidence type="ECO:0000256" key="1">
    <source>
        <dbReference type="ARBA" id="ARBA00022679"/>
    </source>
</evidence>
<dbReference type="InterPro" id="IPR018449">
    <property type="entry name" value="NIL_domain"/>
</dbReference>
<comment type="caution">
    <text evidence="4">The sequence shown here is derived from an EMBL/GenBank/DDBJ whole genome shotgun (WGS) entry which is preliminary data.</text>
</comment>
<dbReference type="HAMAP" id="MF_00296">
    <property type="entry name" value="MetX_acyltransf"/>
    <property type="match status" value="1"/>
</dbReference>
<dbReference type="Gene3D" id="3.30.70.260">
    <property type="match status" value="1"/>
</dbReference>
<dbReference type="Pfam" id="PF00561">
    <property type="entry name" value="Abhydrolase_1"/>
    <property type="match status" value="1"/>
</dbReference>
<dbReference type="GO" id="GO:0005737">
    <property type="term" value="C:cytoplasm"/>
    <property type="evidence" value="ECO:0007669"/>
    <property type="project" value="UniProtKB-SubCell"/>
</dbReference>
<dbReference type="PANTHER" id="PTHR32268">
    <property type="entry name" value="HOMOSERINE O-ACETYLTRANSFERASE"/>
    <property type="match status" value="1"/>
</dbReference>
<dbReference type="Pfam" id="PF09383">
    <property type="entry name" value="NIL"/>
    <property type="match status" value="1"/>
</dbReference>
<keyword evidence="2 4" id="KW-0012">Acyltransferase</keyword>
<comment type="similarity">
    <text evidence="2">Belongs to the AB hydrolase superfamily. MetX family.</text>
</comment>
<gene>
    <name evidence="2" type="primary">metXA</name>
    <name evidence="4" type="ORF">HYZ11_08455</name>
</gene>
<dbReference type="EMBL" id="JACPUR010000018">
    <property type="protein sequence ID" value="MBI3127618.1"/>
    <property type="molecule type" value="Genomic_DNA"/>
</dbReference>
<feature type="active site" description="Nucleophile" evidence="2">
    <location>
        <position position="160"/>
    </location>
</feature>
<dbReference type="NCBIfam" id="NF001209">
    <property type="entry name" value="PRK00175.1"/>
    <property type="match status" value="1"/>
</dbReference>
<dbReference type="InterPro" id="IPR029058">
    <property type="entry name" value="AB_hydrolase_fold"/>
</dbReference>
<evidence type="ECO:0000256" key="2">
    <source>
        <dbReference type="HAMAP-Rule" id="MF_00296"/>
    </source>
</evidence>
<comment type="caution">
    <text evidence="2">Lacks conserved residue(s) required for the propagation of feature annotation.</text>
</comment>
<dbReference type="SUPFAM" id="SSF53474">
    <property type="entry name" value="alpha/beta-Hydrolases"/>
    <property type="match status" value="1"/>
</dbReference>
<keyword evidence="1 2" id="KW-0808">Transferase</keyword>
<feature type="binding site" evidence="2">
    <location>
        <position position="229"/>
    </location>
    <ligand>
        <name>substrate</name>
    </ligand>
</feature>
<dbReference type="SUPFAM" id="SSF55021">
    <property type="entry name" value="ACT-like"/>
    <property type="match status" value="1"/>
</dbReference>
<dbReference type="PANTHER" id="PTHR32268:SF11">
    <property type="entry name" value="HOMOSERINE O-ACETYLTRANSFERASE"/>
    <property type="match status" value="1"/>
</dbReference>
<dbReference type="InterPro" id="IPR008220">
    <property type="entry name" value="HAT_MetX-like"/>
</dbReference>
<evidence type="ECO:0000313" key="5">
    <source>
        <dbReference type="Proteomes" id="UP000782312"/>
    </source>
</evidence>
<sequence>MSTPAPHLQPGSVGLVETKRYTLPGPFRTESGRTLGEVTVAYETYGRLNAAGDNAVLIIHALTGDAHAAGCHAPDDPRPGWWDPMIGPGKALDTARYFVVCTNNLGGCSGTTGPASTDPATGRPFGMRFPVVTVEDTVRLQKLLLDALGVKRLRTVVGGSLAGMQTLEWGLRYSAFCDSIIPVAGAARLTPMGIAWDKIGRSAIMADNNWMGGDYPPGAGPKQGLSVARMIGHITYLSGVIMGHKFGRRVRDEGRLLEDVNARFEVESYLEHQGGKFVDRFDANSYIYLSRMMDLYDSAAGWPSLEASLERLRTKCMLVCFISDWLYPPQCSIQIAEALQRLGREVELHTVESTYGHDAFLVQYDQLTRIVGDFLRRVERGGPVGLGALPVPAGTRRFVFTFPRDEVRKPVLWELGRKFPIAINIIQGDVSTESGWQVCEIDGSEADIARAAAYMRERGIWVDPGGIDPIDHDRAEVV</sequence>
<comment type="catalytic activity">
    <reaction evidence="2">
        <text>L-homoserine + acetyl-CoA = O-acetyl-L-homoserine + CoA</text>
        <dbReference type="Rhea" id="RHEA:13701"/>
        <dbReference type="ChEBI" id="CHEBI:57287"/>
        <dbReference type="ChEBI" id="CHEBI:57288"/>
        <dbReference type="ChEBI" id="CHEBI:57476"/>
        <dbReference type="ChEBI" id="CHEBI:57716"/>
        <dbReference type="EC" id="2.3.1.31"/>
    </reaction>
</comment>
<dbReference type="InterPro" id="IPR045865">
    <property type="entry name" value="ACT-like_dom_sf"/>
</dbReference>
<feature type="binding site" evidence="2">
    <location>
        <position position="358"/>
    </location>
    <ligand>
        <name>substrate</name>
    </ligand>
</feature>
<protein>
    <recommendedName>
        <fullName evidence="2">Homoserine O-acetyltransferase</fullName>
        <shortName evidence="2">HAT</shortName>
        <ecNumber evidence="2">2.3.1.31</ecNumber>
    </recommendedName>
    <alternativeName>
        <fullName evidence="2">Homoserine transacetylase</fullName>
        <shortName evidence="2">HTA</shortName>
    </alternativeName>
</protein>
<dbReference type="EC" id="2.3.1.31" evidence="2"/>
<evidence type="ECO:0000313" key="4">
    <source>
        <dbReference type="EMBL" id="MBI3127618.1"/>
    </source>
</evidence>
<keyword evidence="2" id="KW-0486">Methionine biosynthesis</keyword>
<comment type="subcellular location">
    <subcellularLocation>
        <location evidence="2">Cytoplasm</location>
    </subcellularLocation>
</comment>
<evidence type="ECO:0000259" key="3">
    <source>
        <dbReference type="SMART" id="SM00930"/>
    </source>
</evidence>
<feature type="active site" evidence="2">
    <location>
        <position position="357"/>
    </location>
</feature>
<comment type="function">
    <text evidence="2">Transfers an acetyl group from acetyl-CoA to L-homoserine, forming acetyl-L-homoserine.</text>
</comment>
<keyword evidence="2" id="KW-0028">Amino-acid biosynthesis</keyword>
<organism evidence="4 5">
    <name type="scientific">Tectimicrobiota bacterium</name>
    <dbReference type="NCBI Taxonomy" id="2528274"/>
    <lineage>
        <taxon>Bacteria</taxon>
        <taxon>Pseudomonadati</taxon>
        <taxon>Nitrospinota/Tectimicrobiota group</taxon>
        <taxon>Candidatus Tectimicrobiota</taxon>
    </lineage>
</organism>
<dbReference type="Gene3D" id="3.40.50.1820">
    <property type="entry name" value="alpha/beta hydrolase"/>
    <property type="match status" value="1"/>
</dbReference>
<keyword evidence="2" id="KW-0963">Cytoplasm</keyword>
<comment type="pathway">
    <text evidence="2">Amino-acid biosynthesis; L-methionine biosynthesis via de novo pathway; O-acetyl-L-homoserine from L-homoserine: step 1/1.</text>
</comment>
<accession>A0A932MNC5</accession>
<dbReference type="GO" id="GO:0004414">
    <property type="term" value="F:homoserine O-acetyltransferase activity"/>
    <property type="evidence" value="ECO:0007669"/>
    <property type="project" value="UniProtKB-UniRule"/>
</dbReference>
<name>A0A932MNC5_UNCTE</name>
<proteinExistence type="inferred from homology"/>
<dbReference type="GO" id="GO:0009086">
    <property type="term" value="P:methionine biosynthetic process"/>
    <property type="evidence" value="ECO:0007669"/>
    <property type="project" value="UniProtKB-UniRule"/>
</dbReference>
<dbReference type="AlphaFoldDB" id="A0A932MNC5"/>
<feature type="active site" evidence="2">
    <location>
        <position position="324"/>
    </location>
</feature>
<dbReference type="InterPro" id="IPR000073">
    <property type="entry name" value="AB_hydrolase_1"/>
</dbReference>
<dbReference type="SMART" id="SM00930">
    <property type="entry name" value="NIL"/>
    <property type="match status" value="1"/>
</dbReference>
<dbReference type="NCBIfam" id="TIGR01392">
    <property type="entry name" value="homoserO_Ac_trn"/>
    <property type="match status" value="1"/>
</dbReference>